<gene>
    <name evidence="1" type="ORF">ALNOE001_18520</name>
</gene>
<proteinExistence type="predicted"/>
<evidence type="ECO:0000313" key="2">
    <source>
        <dbReference type="Proteomes" id="UP000253099"/>
    </source>
</evidence>
<keyword evidence="2" id="KW-1185">Reference proteome</keyword>
<organism evidence="1 2">
    <name type="scientific">Candidatus Methanobinarius endosymbioticus</name>
    <dbReference type="NCBI Taxonomy" id="2006182"/>
    <lineage>
        <taxon>Archaea</taxon>
        <taxon>Methanobacteriati</taxon>
        <taxon>Methanobacteriota</taxon>
        <taxon>Methanomada group</taxon>
        <taxon>Methanobacteria</taxon>
        <taxon>Methanobacteriales</taxon>
        <taxon>Methanobacteriaceae</taxon>
        <taxon>Candidatus Methanobinarius</taxon>
    </lineage>
</organism>
<comment type="caution">
    <text evidence="1">The sequence shown here is derived from an EMBL/GenBank/DDBJ whole genome shotgun (WGS) entry which is preliminary data.</text>
</comment>
<dbReference type="Proteomes" id="UP000253099">
    <property type="component" value="Unassembled WGS sequence"/>
</dbReference>
<sequence>MNKIRKMLVSVMLVIFLFLIIANVSAADLVVNKNTTHKDIDNWMKNSSIVKGNLLL</sequence>
<protein>
    <submittedName>
        <fullName evidence="1">Uncharacterized protein</fullName>
    </submittedName>
</protein>
<dbReference type="EMBL" id="NIZT01000059">
    <property type="protein sequence ID" value="RBQ22601.1"/>
    <property type="molecule type" value="Genomic_DNA"/>
</dbReference>
<dbReference type="AlphaFoldDB" id="A0A366M8N1"/>
<accession>A0A366M8N1</accession>
<name>A0A366M8N1_9EURY</name>
<reference evidence="1 2" key="1">
    <citation type="submission" date="2018-06" db="EMBL/GenBank/DDBJ databases">
        <title>Genomic insight into two independent archaeal endosymbiosis events.</title>
        <authorList>
            <person name="Lind A.E."/>
            <person name="Lewis W.H."/>
            <person name="Spang A."/>
            <person name="Guy L."/>
            <person name="Embley M.T."/>
            <person name="Ettema T.J.G."/>
        </authorList>
    </citation>
    <scope>NUCLEOTIDE SEQUENCE [LARGE SCALE GENOMIC DNA]</scope>
    <source>
        <strain evidence="1">NOE</strain>
    </source>
</reference>
<evidence type="ECO:0000313" key="1">
    <source>
        <dbReference type="EMBL" id="RBQ22601.1"/>
    </source>
</evidence>